<dbReference type="SUPFAM" id="SSF48403">
    <property type="entry name" value="Ankyrin repeat"/>
    <property type="match status" value="1"/>
</dbReference>
<evidence type="ECO:0000256" key="1">
    <source>
        <dbReference type="ARBA" id="ARBA00022737"/>
    </source>
</evidence>
<dbReference type="SMART" id="SM00248">
    <property type="entry name" value="ANK"/>
    <property type="match status" value="3"/>
</dbReference>
<dbReference type="STRING" id="573508.A0A1E3B3H0"/>
<keyword evidence="2 3" id="KW-0040">ANK repeat</keyword>
<evidence type="ECO:0000256" key="2">
    <source>
        <dbReference type="ARBA" id="ARBA00023043"/>
    </source>
</evidence>
<dbReference type="InterPro" id="IPR036770">
    <property type="entry name" value="Ankyrin_rpt-contain_sf"/>
</dbReference>
<dbReference type="Pfam" id="PF12796">
    <property type="entry name" value="Ank_2"/>
    <property type="match status" value="2"/>
</dbReference>
<reference evidence="4 5" key="1">
    <citation type="journal article" date="2016" name="BMC Genomics">
        <title>Comparative genomic and transcriptomic analyses of the Fuzhuan brick tea-fermentation fungus Aspergillus cristatus.</title>
        <authorList>
            <person name="Ge Y."/>
            <person name="Wang Y."/>
            <person name="Liu Y."/>
            <person name="Tan Y."/>
            <person name="Ren X."/>
            <person name="Zhang X."/>
            <person name="Hyde K.D."/>
            <person name="Liu Y."/>
            <person name="Liu Z."/>
        </authorList>
    </citation>
    <scope>NUCLEOTIDE SEQUENCE [LARGE SCALE GENOMIC DNA]</scope>
    <source>
        <strain evidence="4 5">GZAAS20.1005</strain>
    </source>
</reference>
<feature type="repeat" description="ANK" evidence="3">
    <location>
        <begin position="28"/>
        <end position="60"/>
    </location>
</feature>
<dbReference type="PROSITE" id="PS50088">
    <property type="entry name" value="ANK_REPEAT"/>
    <property type="match status" value="3"/>
</dbReference>
<dbReference type="InterPro" id="IPR002110">
    <property type="entry name" value="Ankyrin_rpt"/>
</dbReference>
<dbReference type="VEuPathDB" id="FungiDB:SI65_09481"/>
<evidence type="ECO:0000313" key="5">
    <source>
        <dbReference type="Proteomes" id="UP000094569"/>
    </source>
</evidence>
<dbReference type="EMBL" id="JXNT01000019">
    <property type="protein sequence ID" value="ODM14986.1"/>
    <property type="molecule type" value="Genomic_DNA"/>
</dbReference>
<dbReference type="PROSITE" id="PS50297">
    <property type="entry name" value="ANK_REP_REGION"/>
    <property type="match status" value="3"/>
</dbReference>
<dbReference type="PANTHER" id="PTHR24198:SF194">
    <property type="entry name" value="INVERSIN-A"/>
    <property type="match status" value="1"/>
</dbReference>
<comment type="caution">
    <text evidence="4">The sequence shown here is derived from an EMBL/GenBank/DDBJ whole genome shotgun (WGS) entry which is preliminary data.</text>
</comment>
<keyword evidence="1" id="KW-0677">Repeat</keyword>
<dbReference type="Proteomes" id="UP000094569">
    <property type="component" value="Unassembled WGS sequence"/>
</dbReference>
<name>A0A1E3B3H0_ASPCR</name>
<dbReference type="OrthoDB" id="426293at2759"/>
<keyword evidence="5" id="KW-1185">Reference proteome</keyword>
<feature type="repeat" description="ANK" evidence="3">
    <location>
        <begin position="101"/>
        <end position="133"/>
    </location>
</feature>
<dbReference type="AlphaFoldDB" id="A0A1E3B3H0"/>
<sequence length="155" mass="16646">MAIGSSKLPLVTYLLNNGANPNANRRGETNSALETAAISASPEIVQLLLKHGAEICNRSALHKAASYGHLQICRILIDAGDDVNAIPDNEDLFENTTERDDWGTPLHGAAGNGHTECVRFLLEKSARRDVRNPNGLTPGEVAQRRGHTECAALLV</sequence>
<proteinExistence type="predicted"/>
<evidence type="ECO:0000313" key="4">
    <source>
        <dbReference type="EMBL" id="ODM14986.1"/>
    </source>
</evidence>
<evidence type="ECO:0000256" key="3">
    <source>
        <dbReference type="PROSITE-ProRule" id="PRU00023"/>
    </source>
</evidence>
<feature type="repeat" description="ANK" evidence="3">
    <location>
        <begin position="56"/>
        <end position="88"/>
    </location>
</feature>
<protein>
    <submittedName>
        <fullName evidence="4">Uncharacterized protein</fullName>
    </submittedName>
</protein>
<accession>A0A1E3B3H0</accession>
<gene>
    <name evidence="4" type="ORF">SI65_09481</name>
</gene>
<organism evidence="4 5">
    <name type="scientific">Aspergillus cristatus</name>
    <name type="common">Chinese Fuzhuan brick tea-fermentation fungus</name>
    <name type="synonym">Eurotium cristatum</name>
    <dbReference type="NCBI Taxonomy" id="573508"/>
    <lineage>
        <taxon>Eukaryota</taxon>
        <taxon>Fungi</taxon>
        <taxon>Dikarya</taxon>
        <taxon>Ascomycota</taxon>
        <taxon>Pezizomycotina</taxon>
        <taxon>Eurotiomycetes</taxon>
        <taxon>Eurotiomycetidae</taxon>
        <taxon>Eurotiales</taxon>
        <taxon>Aspergillaceae</taxon>
        <taxon>Aspergillus</taxon>
        <taxon>Aspergillus subgen. Aspergillus</taxon>
    </lineage>
</organism>
<dbReference type="Gene3D" id="1.25.40.20">
    <property type="entry name" value="Ankyrin repeat-containing domain"/>
    <property type="match status" value="2"/>
</dbReference>
<dbReference type="PANTHER" id="PTHR24198">
    <property type="entry name" value="ANKYRIN REPEAT AND PROTEIN KINASE DOMAIN-CONTAINING PROTEIN"/>
    <property type="match status" value="1"/>
</dbReference>